<dbReference type="AlphaFoldDB" id="A0A7M2J8I5"/>
<sequence length="139" mass="15300">MAHAQPPLPPGDQGQHYATLVSLIPQALVKASPPQRTALRAIAPKLPAGYTSATQQQKDTLKTYVDASWTSLVQWETQMAKIQTVVAFAKPLLEAALKRPGQVMTDEQYYADILILDEERKTILRRLCDQAMGRTASVA</sequence>
<proteinExistence type="predicted"/>
<accession>A0A7M2J8I5</accession>
<gene>
    <name evidence="1" type="ORF">IM720_04175</name>
</gene>
<dbReference type="RefSeq" id="WP_193690131.1">
    <property type="nucleotide sequence ID" value="NZ_CP063233.1"/>
</dbReference>
<reference evidence="1 2" key="1">
    <citation type="submission" date="2020-10" db="EMBL/GenBank/DDBJ databases">
        <title>Complete genome sequence of a novel Pseudomonas fluorescens strain isolated from the flower of kumarahou (Pomaderris kumeraho).</title>
        <authorList>
            <person name="Summers M.C."/>
            <person name="Nowak V."/>
            <person name="Fairhurst M.J."/>
            <person name="Owen J.G."/>
            <person name="Gerth M.L."/>
            <person name="Patrick W.M."/>
        </authorList>
    </citation>
    <scope>NUCLEOTIDE SEQUENCE [LARGE SCALE GENOMIC DNA]</scope>
    <source>
        <strain evidence="1 2">KF1</strain>
    </source>
</reference>
<name>A0A7M2J8I5_PSEFL</name>
<evidence type="ECO:0000313" key="1">
    <source>
        <dbReference type="EMBL" id="QOU05935.1"/>
    </source>
</evidence>
<evidence type="ECO:0000313" key="2">
    <source>
        <dbReference type="Proteomes" id="UP000593833"/>
    </source>
</evidence>
<organism evidence="1 2">
    <name type="scientific">Pseudomonas fluorescens</name>
    <dbReference type="NCBI Taxonomy" id="294"/>
    <lineage>
        <taxon>Bacteria</taxon>
        <taxon>Pseudomonadati</taxon>
        <taxon>Pseudomonadota</taxon>
        <taxon>Gammaproteobacteria</taxon>
        <taxon>Pseudomonadales</taxon>
        <taxon>Pseudomonadaceae</taxon>
        <taxon>Pseudomonas</taxon>
    </lineage>
</organism>
<protein>
    <submittedName>
        <fullName evidence="1">Uncharacterized protein</fullName>
    </submittedName>
</protein>
<dbReference type="EMBL" id="CP063233">
    <property type="protein sequence ID" value="QOU05935.1"/>
    <property type="molecule type" value="Genomic_DNA"/>
</dbReference>
<dbReference type="Proteomes" id="UP000593833">
    <property type="component" value="Chromosome"/>
</dbReference>